<feature type="transmembrane region" description="Helical" evidence="7">
    <location>
        <begin position="460"/>
        <end position="485"/>
    </location>
</feature>
<evidence type="ECO:0000256" key="2">
    <source>
        <dbReference type="ARBA" id="ARBA00022448"/>
    </source>
</evidence>
<dbReference type="EMBL" id="AM902716">
    <property type="protein sequence ID" value="CAP42393.1"/>
    <property type="molecule type" value="Genomic_DNA"/>
</dbReference>
<feature type="transmembrane region" description="Helical" evidence="7">
    <location>
        <begin position="290"/>
        <end position="308"/>
    </location>
</feature>
<dbReference type="GO" id="GO:0022857">
    <property type="term" value="F:transmembrane transporter activity"/>
    <property type="evidence" value="ECO:0007669"/>
    <property type="project" value="InterPro"/>
</dbReference>
<keyword evidence="5 7" id="KW-1133">Transmembrane helix</keyword>
<keyword evidence="10" id="KW-1185">Reference proteome</keyword>
<reference evidence="9 10" key="1">
    <citation type="journal article" date="2008" name="BMC Genomics">
        <title>The missing link: Bordetella petrii is endowed with both the metabolic versatility of environmental bacteria and virulence traits of pathogenic Bordetellae.</title>
        <authorList>
            <person name="Gross R."/>
            <person name="Guzman C.A."/>
            <person name="Sebaihia M."/>
            <person name="Martins Dos Santos V.A."/>
            <person name="Pieper D.H."/>
            <person name="Koebnik R."/>
            <person name="Lechner M."/>
            <person name="Bartels D."/>
            <person name="Buhrmester J."/>
            <person name="Choudhuri J.V."/>
            <person name="Ebensen T."/>
            <person name="Gaigalat L."/>
            <person name="Herrmann S."/>
            <person name="Khachane A.N."/>
            <person name="Larisch C."/>
            <person name="Link S."/>
            <person name="Linke B."/>
            <person name="Meyer F."/>
            <person name="Mormann S."/>
            <person name="Nakunst D."/>
            <person name="Rueckert C."/>
            <person name="Schneiker-Bekel S."/>
            <person name="Schulze K."/>
            <person name="Vorhoelter F.J."/>
            <person name="Yevsa T."/>
            <person name="Engle J.T."/>
            <person name="Goldman W.E."/>
            <person name="Puehler A."/>
            <person name="Goebel U.B."/>
            <person name="Goesmann A."/>
            <person name="Bloecker H."/>
            <person name="Kaiser O."/>
            <person name="Martinez-Arias R."/>
        </authorList>
    </citation>
    <scope>NUCLEOTIDE SEQUENCE [LARGE SCALE GENOMIC DNA]</scope>
    <source>
        <strain evidence="10">ATCC BAA-461 / DSM 12804 / CCUG 43448 / CIP 107267 / Se-1111R</strain>
    </source>
</reference>
<dbReference type="AlphaFoldDB" id="A9IKC5"/>
<feature type="transmembrane region" description="Helical" evidence="7">
    <location>
        <begin position="64"/>
        <end position="84"/>
    </location>
</feature>
<dbReference type="InterPro" id="IPR005828">
    <property type="entry name" value="MFS_sugar_transport-like"/>
</dbReference>
<evidence type="ECO:0000256" key="7">
    <source>
        <dbReference type="SAM" id="Phobius"/>
    </source>
</evidence>
<evidence type="ECO:0000259" key="8">
    <source>
        <dbReference type="PROSITE" id="PS50850"/>
    </source>
</evidence>
<feature type="transmembrane region" description="Helical" evidence="7">
    <location>
        <begin position="506"/>
        <end position="524"/>
    </location>
</feature>
<keyword evidence="4 7" id="KW-0812">Transmembrane</keyword>
<keyword evidence="6 7" id="KW-0472">Membrane</keyword>
<evidence type="ECO:0000256" key="5">
    <source>
        <dbReference type="ARBA" id="ARBA00022989"/>
    </source>
</evidence>
<dbReference type="InterPro" id="IPR020846">
    <property type="entry name" value="MFS_dom"/>
</dbReference>
<feature type="transmembrane region" description="Helical" evidence="7">
    <location>
        <begin position="320"/>
        <end position="339"/>
    </location>
</feature>
<feature type="transmembrane region" description="Helical" evidence="7">
    <location>
        <begin position="121"/>
        <end position="142"/>
    </location>
</feature>
<proteinExistence type="predicted"/>
<keyword evidence="3" id="KW-1003">Cell membrane</keyword>
<dbReference type="FunFam" id="1.20.1250.20:FF:000001">
    <property type="entry name" value="Dicarboxylate MFS transporter"/>
    <property type="match status" value="1"/>
</dbReference>
<dbReference type="Proteomes" id="UP000001225">
    <property type="component" value="Chromosome"/>
</dbReference>
<dbReference type="PROSITE" id="PS00217">
    <property type="entry name" value="SUGAR_TRANSPORT_2"/>
    <property type="match status" value="1"/>
</dbReference>
<feature type="domain" description="Major facilitator superfamily (MFS) profile" evidence="8">
    <location>
        <begin position="25"/>
        <end position="552"/>
    </location>
</feature>
<dbReference type="KEGG" id="bpt:Bpet2053"/>
<feature type="transmembrane region" description="Helical" evidence="7">
    <location>
        <begin position="530"/>
        <end position="548"/>
    </location>
</feature>
<evidence type="ECO:0000313" key="10">
    <source>
        <dbReference type="Proteomes" id="UP000001225"/>
    </source>
</evidence>
<organism evidence="9 10">
    <name type="scientific">Bordetella petrii (strain ATCC BAA-461 / DSM 12804 / CCUG 43448 / CIP 107267 / Se-1111R)</name>
    <dbReference type="NCBI Taxonomy" id="340100"/>
    <lineage>
        <taxon>Bacteria</taxon>
        <taxon>Pseudomonadati</taxon>
        <taxon>Pseudomonadota</taxon>
        <taxon>Betaproteobacteria</taxon>
        <taxon>Burkholderiales</taxon>
        <taxon>Alcaligenaceae</taxon>
        <taxon>Bordetella</taxon>
    </lineage>
</organism>
<comment type="subcellular location">
    <subcellularLocation>
        <location evidence="1">Cell membrane</location>
        <topology evidence="1">Multi-pass membrane protein</topology>
    </subcellularLocation>
</comment>
<feature type="transmembrane region" description="Helical" evidence="7">
    <location>
        <begin position="197"/>
        <end position="220"/>
    </location>
</feature>
<protein>
    <submittedName>
        <fullName evidence="9">Transport protein</fullName>
    </submittedName>
</protein>
<evidence type="ECO:0000256" key="6">
    <source>
        <dbReference type="ARBA" id="ARBA00023136"/>
    </source>
</evidence>
<name>A9IKC5_BORPD</name>
<feature type="transmembrane region" description="Helical" evidence="7">
    <location>
        <begin position="252"/>
        <end position="270"/>
    </location>
</feature>
<dbReference type="eggNOG" id="COG0477">
    <property type="taxonomic scope" value="Bacteria"/>
</dbReference>
<dbReference type="GO" id="GO:0005886">
    <property type="term" value="C:plasma membrane"/>
    <property type="evidence" value="ECO:0007669"/>
    <property type="project" value="UniProtKB-SubCell"/>
</dbReference>
<sequence>MSTASLAERGPSTGPRPMTKEERRVIFASSLGTVFEWYDFYLYGSLAAIIAGHFFSGVNPTAAFIFALLAFAAGFAVRPFGALVFGRLGDLVGRKYTFLVTIVIMGLSTFLVGVLPSYASIGIAAPAILIGLRLLQGLALGGEYGGAATYVAEHAPQGRRGAYTAWIQTTATLGLFLSLLVIMGVRAAMSEEAFRDWGWRIPFLISVVLLGISVWIRLQLNESPTFKRMKEEGRGSKAPLTESFGQWKNLKVVIIALLGLTAGQAVVWYTGQFYALFFLTKALQVDANTANIMIALALLIGTPFFLVFGSLSDRIGRKPIIMAGCLIAALTYFPLFQGLTHFANPALEKAQATAPVTVIADPATCSFQFNPVGTSSFTSSCDVVKSFLAANSVNYSNQAAPAGTVAKVKIGNDEFASFEGAGMAPADFKARSAELKTALTAAIRNHGYPAKADPAEMNKVMVVVLLTILVIYVTMVYGPIAAMLVEMFPTRIRYTSMSLPYHIGNGWFGGFLPPVAFAIVAATGNIYDGLWYPIIIAVMTLVIGTLFVRETKDVDINN</sequence>
<dbReference type="PANTHER" id="PTHR43045">
    <property type="entry name" value="SHIKIMATE TRANSPORTER"/>
    <property type="match status" value="1"/>
</dbReference>
<dbReference type="PANTHER" id="PTHR43045:SF7">
    <property type="entry name" value="MAJOR FACILITATOR SUPERFAMILY TRANSPORTER"/>
    <property type="match status" value="1"/>
</dbReference>
<dbReference type="SUPFAM" id="SSF103473">
    <property type="entry name" value="MFS general substrate transporter"/>
    <property type="match status" value="1"/>
</dbReference>
<accession>A9IKC5</accession>
<evidence type="ECO:0000313" key="9">
    <source>
        <dbReference type="EMBL" id="CAP42393.1"/>
    </source>
</evidence>
<dbReference type="InterPro" id="IPR036259">
    <property type="entry name" value="MFS_trans_sf"/>
</dbReference>
<dbReference type="InterPro" id="IPR005829">
    <property type="entry name" value="Sugar_transporter_CS"/>
</dbReference>
<keyword evidence="2" id="KW-0813">Transport</keyword>
<dbReference type="CDD" id="cd17369">
    <property type="entry name" value="MFS_ShiA_like"/>
    <property type="match status" value="1"/>
</dbReference>
<dbReference type="PROSITE" id="PS50850">
    <property type="entry name" value="MFS"/>
    <property type="match status" value="1"/>
</dbReference>
<feature type="transmembrane region" description="Helical" evidence="7">
    <location>
        <begin position="163"/>
        <end position="185"/>
    </location>
</feature>
<evidence type="ECO:0000256" key="3">
    <source>
        <dbReference type="ARBA" id="ARBA00022475"/>
    </source>
</evidence>
<dbReference type="Gene3D" id="1.20.1250.20">
    <property type="entry name" value="MFS general substrate transporter like domains"/>
    <property type="match status" value="2"/>
</dbReference>
<feature type="transmembrane region" description="Helical" evidence="7">
    <location>
        <begin position="96"/>
        <end position="115"/>
    </location>
</feature>
<gene>
    <name evidence="9" type="ordered locus">Bpet2053</name>
</gene>
<dbReference type="Pfam" id="PF00083">
    <property type="entry name" value="Sugar_tr"/>
    <property type="match status" value="2"/>
</dbReference>
<evidence type="ECO:0000256" key="1">
    <source>
        <dbReference type="ARBA" id="ARBA00004651"/>
    </source>
</evidence>
<evidence type="ECO:0000256" key="4">
    <source>
        <dbReference type="ARBA" id="ARBA00022692"/>
    </source>
</evidence>
<dbReference type="STRING" id="94624.Bpet2053"/>